<proteinExistence type="predicted"/>
<dbReference type="InterPro" id="IPR027417">
    <property type="entry name" value="P-loop_NTPase"/>
</dbReference>
<dbReference type="GO" id="GO:0005886">
    <property type="term" value="C:plasma membrane"/>
    <property type="evidence" value="ECO:0007669"/>
    <property type="project" value="TreeGrafter"/>
</dbReference>
<dbReference type="GO" id="GO:0022857">
    <property type="term" value="F:transmembrane transporter activity"/>
    <property type="evidence" value="ECO:0007669"/>
    <property type="project" value="TreeGrafter"/>
</dbReference>
<dbReference type="InterPro" id="IPR017911">
    <property type="entry name" value="MacB-like_ATP-bd"/>
</dbReference>
<evidence type="ECO:0000256" key="1">
    <source>
        <dbReference type="ARBA" id="ARBA00022448"/>
    </source>
</evidence>
<dbReference type="InterPro" id="IPR003593">
    <property type="entry name" value="AAA+_ATPase"/>
</dbReference>
<dbReference type="InterPro" id="IPR015854">
    <property type="entry name" value="ABC_transpr_LolD-like"/>
</dbReference>
<dbReference type="SMART" id="SM00382">
    <property type="entry name" value="AAA"/>
    <property type="match status" value="1"/>
</dbReference>
<reference evidence="4" key="1">
    <citation type="submission" date="2020-11" db="EMBL/GenBank/DDBJ databases">
        <authorList>
            <person name="Tran Van P."/>
        </authorList>
    </citation>
    <scope>NUCLEOTIDE SEQUENCE</scope>
</reference>
<dbReference type="PANTHER" id="PTHR24220:SF611">
    <property type="entry name" value="ATP-BINDING COMPONENT OF ABC TRANSPORTER-RELATED"/>
    <property type="match status" value="1"/>
</dbReference>
<organism evidence="4">
    <name type="scientific">Cyprideis torosa</name>
    <dbReference type="NCBI Taxonomy" id="163714"/>
    <lineage>
        <taxon>Eukaryota</taxon>
        <taxon>Metazoa</taxon>
        <taxon>Ecdysozoa</taxon>
        <taxon>Arthropoda</taxon>
        <taxon>Crustacea</taxon>
        <taxon>Oligostraca</taxon>
        <taxon>Ostracoda</taxon>
        <taxon>Podocopa</taxon>
        <taxon>Podocopida</taxon>
        <taxon>Cytherocopina</taxon>
        <taxon>Cytheroidea</taxon>
        <taxon>Cytherideidae</taxon>
        <taxon>Cyprideis</taxon>
    </lineage>
</organism>
<dbReference type="EMBL" id="OB662963">
    <property type="protein sequence ID" value="CAD7230792.1"/>
    <property type="molecule type" value="Genomic_DNA"/>
</dbReference>
<dbReference type="CDD" id="cd03255">
    <property type="entry name" value="ABC_MJ0796_LolCDE_FtsE"/>
    <property type="match status" value="1"/>
</dbReference>
<dbReference type="AlphaFoldDB" id="A0A7R8ZNU0"/>
<dbReference type="GO" id="GO:0016887">
    <property type="term" value="F:ATP hydrolysis activity"/>
    <property type="evidence" value="ECO:0007669"/>
    <property type="project" value="InterPro"/>
</dbReference>
<name>A0A7R8ZNU0_9CRUS</name>
<sequence length="251" mass="26984">MKTAACREYVAGDFVAGRLGNRRMYPLQIERLVYRWPGAERSTLGIGALSLASGESLFLYGPSGCGKSTLLSAIAGVVDVPKGAIHVADQDIGAVRGGARDRFRVDHIGMIFQVFNLVPWLSALENVLLPCKFSHRRRARAGDDPAGTARRLLDELGLSDPALAAKAANELSVGQQQRVAAARALIGKPDLILADEPTSALDEAAKAAFVDLLARECAEAGSALLFVSHDRSLECHFDRSIDFRDLNRGTE</sequence>
<protein>
    <submittedName>
        <fullName evidence="4">Uncharacterized protein</fullName>
    </submittedName>
</protein>
<dbReference type="GO" id="GO:0005524">
    <property type="term" value="F:ATP binding"/>
    <property type="evidence" value="ECO:0007669"/>
    <property type="project" value="UniProtKB-KW"/>
</dbReference>
<evidence type="ECO:0000313" key="4">
    <source>
        <dbReference type="EMBL" id="CAD7230792.1"/>
    </source>
</evidence>
<keyword evidence="2" id="KW-0547">Nucleotide-binding</keyword>
<evidence type="ECO:0000256" key="2">
    <source>
        <dbReference type="ARBA" id="ARBA00022741"/>
    </source>
</evidence>
<dbReference type="PROSITE" id="PS50893">
    <property type="entry name" value="ABC_TRANSPORTER_2"/>
    <property type="match status" value="1"/>
</dbReference>
<accession>A0A7R8ZNU0</accession>
<dbReference type="PANTHER" id="PTHR24220">
    <property type="entry name" value="IMPORT ATP-BINDING PROTEIN"/>
    <property type="match status" value="1"/>
</dbReference>
<dbReference type="InterPro" id="IPR003439">
    <property type="entry name" value="ABC_transporter-like_ATP-bd"/>
</dbReference>
<dbReference type="Pfam" id="PF00005">
    <property type="entry name" value="ABC_tran"/>
    <property type="match status" value="1"/>
</dbReference>
<dbReference type="Gene3D" id="3.40.50.300">
    <property type="entry name" value="P-loop containing nucleotide triphosphate hydrolases"/>
    <property type="match status" value="1"/>
</dbReference>
<dbReference type="OrthoDB" id="6593433at2759"/>
<gene>
    <name evidence="4" type="ORF">CTOB1V02_LOCUS8648</name>
</gene>
<dbReference type="SUPFAM" id="SSF52540">
    <property type="entry name" value="P-loop containing nucleoside triphosphate hydrolases"/>
    <property type="match status" value="1"/>
</dbReference>
<keyword evidence="1" id="KW-0813">Transport</keyword>
<evidence type="ECO:0000256" key="3">
    <source>
        <dbReference type="ARBA" id="ARBA00022840"/>
    </source>
</evidence>
<keyword evidence="3" id="KW-0067">ATP-binding</keyword>